<evidence type="ECO:0000256" key="10">
    <source>
        <dbReference type="ARBA" id="ARBA00022967"/>
    </source>
</evidence>
<keyword evidence="6" id="KW-0547">Nucleotide-binding</keyword>
<name>A0A7R9NY92_9NEOP</name>
<dbReference type="EMBL" id="OE003995">
    <property type="protein sequence ID" value="CAD7460756.1"/>
    <property type="molecule type" value="Genomic_DNA"/>
</dbReference>
<protein>
    <recommendedName>
        <fullName evidence="16">P-type ATPase A domain-containing protein</fullName>
    </recommendedName>
</protein>
<dbReference type="Gene3D" id="2.70.150.10">
    <property type="entry name" value="Calcium-transporting ATPase, cytoplasmic transduction domain A"/>
    <property type="match status" value="2"/>
</dbReference>
<keyword evidence="9" id="KW-0460">Magnesium</keyword>
<evidence type="ECO:0000256" key="8">
    <source>
        <dbReference type="ARBA" id="ARBA00022840"/>
    </source>
</evidence>
<dbReference type="GO" id="GO:0015203">
    <property type="term" value="F:polyamine transmembrane transporter activity"/>
    <property type="evidence" value="ECO:0007669"/>
    <property type="project" value="TreeGrafter"/>
</dbReference>
<dbReference type="Gene3D" id="3.40.1110.10">
    <property type="entry name" value="Calcium-transporting ATPase, cytoplasmic domain N"/>
    <property type="match status" value="1"/>
</dbReference>
<dbReference type="NCBIfam" id="TIGR01494">
    <property type="entry name" value="ATPase_P-type"/>
    <property type="match status" value="1"/>
</dbReference>
<dbReference type="InterPro" id="IPR036412">
    <property type="entry name" value="HAD-like_sf"/>
</dbReference>
<keyword evidence="12 15" id="KW-0472">Membrane</keyword>
<evidence type="ECO:0000256" key="15">
    <source>
        <dbReference type="SAM" id="Phobius"/>
    </source>
</evidence>
<evidence type="ECO:0000256" key="5">
    <source>
        <dbReference type="ARBA" id="ARBA00022723"/>
    </source>
</evidence>
<evidence type="ECO:0000256" key="3">
    <source>
        <dbReference type="ARBA" id="ARBA00022553"/>
    </source>
</evidence>
<keyword evidence="11 15" id="KW-1133">Transmembrane helix</keyword>
<dbReference type="GO" id="GO:0019829">
    <property type="term" value="F:ATPase-coupled monoatomic cation transmembrane transporter activity"/>
    <property type="evidence" value="ECO:0007669"/>
    <property type="project" value="TreeGrafter"/>
</dbReference>
<evidence type="ECO:0000256" key="14">
    <source>
        <dbReference type="SAM" id="MobiDB-lite"/>
    </source>
</evidence>
<feature type="compositionally biased region" description="Polar residues" evidence="14">
    <location>
        <begin position="149"/>
        <end position="159"/>
    </location>
</feature>
<evidence type="ECO:0000256" key="13">
    <source>
        <dbReference type="ARBA" id="ARBA00049360"/>
    </source>
</evidence>
<evidence type="ECO:0000313" key="17">
    <source>
        <dbReference type="EMBL" id="CAD7460756.1"/>
    </source>
</evidence>
<keyword evidence="5" id="KW-0479">Metal-binding</keyword>
<organism evidence="17">
    <name type="scientific">Timema tahoe</name>
    <dbReference type="NCBI Taxonomy" id="61484"/>
    <lineage>
        <taxon>Eukaryota</taxon>
        <taxon>Metazoa</taxon>
        <taxon>Ecdysozoa</taxon>
        <taxon>Arthropoda</taxon>
        <taxon>Hexapoda</taxon>
        <taxon>Insecta</taxon>
        <taxon>Pterygota</taxon>
        <taxon>Neoptera</taxon>
        <taxon>Polyneoptera</taxon>
        <taxon>Phasmatodea</taxon>
        <taxon>Timematodea</taxon>
        <taxon>Timematoidea</taxon>
        <taxon>Timematidae</taxon>
        <taxon>Timema</taxon>
    </lineage>
</organism>
<dbReference type="InterPro" id="IPR008250">
    <property type="entry name" value="ATPase_P-typ_transduc_dom_A_sf"/>
</dbReference>
<comment type="subcellular location">
    <subcellularLocation>
        <location evidence="1">Late endosome membrane</location>
        <topology evidence="1">Multi-pass membrane protein</topology>
    </subcellularLocation>
</comment>
<dbReference type="FunFam" id="1.20.1110.10:FF:000023">
    <property type="entry name" value="Cation-transporting ATPase"/>
    <property type="match status" value="1"/>
</dbReference>
<dbReference type="GO" id="GO:0005524">
    <property type="term" value="F:ATP binding"/>
    <property type="evidence" value="ECO:0007669"/>
    <property type="project" value="UniProtKB-KW"/>
</dbReference>
<dbReference type="GO" id="GO:0046872">
    <property type="term" value="F:metal ion binding"/>
    <property type="evidence" value="ECO:0007669"/>
    <property type="project" value="UniProtKB-KW"/>
</dbReference>
<dbReference type="GO" id="GO:0006874">
    <property type="term" value="P:intracellular calcium ion homeostasis"/>
    <property type="evidence" value="ECO:0007669"/>
    <property type="project" value="TreeGrafter"/>
</dbReference>
<comment type="catalytic activity">
    <reaction evidence="13">
        <text>ATP + H2O = ADP + phosphate + H(+)</text>
        <dbReference type="Rhea" id="RHEA:13065"/>
        <dbReference type="ChEBI" id="CHEBI:15377"/>
        <dbReference type="ChEBI" id="CHEBI:15378"/>
        <dbReference type="ChEBI" id="CHEBI:30616"/>
        <dbReference type="ChEBI" id="CHEBI:43474"/>
        <dbReference type="ChEBI" id="CHEBI:456216"/>
    </reaction>
</comment>
<dbReference type="InterPro" id="IPR018303">
    <property type="entry name" value="ATPase_P-typ_P_site"/>
</dbReference>
<dbReference type="InterPro" id="IPR006544">
    <property type="entry name" value="P-type_TPase_V"/>
</dbReference>
<dbReference type="PRINTS" id="PR00119">
    <property type="entry name" value="CATATPASE"/>
</dbReference>
<evidence type="ECO:0000256" key="9">
    <source>
        <dbReference type="ARBA" id="ARBA00022842"/>
    </source>
</evidence>
<feature type="transmembrane region" description="Helical" evidence="15">
    <location>
        <begin position="284"/>
        <end position="301"/>
    </location>
</feature>
<evidence type="ECO:0000256" key="6">
    <source>
        <dbReference type="ARBA" id="ARBA00022741"/>
    </source>
</evidence>
<dbReference type="GO" id="GO:0031902">
    <property type="term" value="C:late endosome membrane"/>
    <property type="evidence" value="ECO:0007669"/>
    <property type="project" value="UniProtKB-SubCell"/>
</dbReference>
<dbReference type="PANTHER" id="PTHR45630:SF8">
    <property type="entry name" value="CATION-TRANSPORTING ATPASE"/>
    <property type="match status" value="1"/>
</dbReference>
<keyword evidence="3" id="KW-0597">Phosphoprotein</keyword>
<dbReference type="InterPro" id="IPR023214">
    <property type="entry name" value="HAD_sf"/>
</dbReference>
<evidence type="ECO:0000256" key="7">
    <source>
        <dbReference type="ARBA" id="ARBA00022753"/>
    </source>
</evidence>
<keyword evidence="7" id="KW-0967">Endosome</keyword>
<reference evidence="17" key="1">
    <citation type="submission" date="2020-11" db="EMBL/GenBank/DDBJ databases">
        <authorList>
            <person name="Tran Van P."/>
        </authorList>
    </citation>
    <scope>NUCLEOTIDE SEQUENCE</scope>
</reference>
<evidence type="ECO:0000256" key="12">
    <source>
        <dbReference type="ARBA" id="ARBA00023136"/>
    </source>
</evidence>
<dbReference type="InterPro" id="IPR023299">
    <property type="entry name" value="ATPase_P-typ_cyto_dom_N"/>
</dbReference>
<dbReference type="GO" id="GO:0140358">
    <property type="term" value="F:P-type transmembrane transporter activity"/>
    <property type="evidence" value="ECO:0007669"/>
    <property type="project" value="InterPro"/>
</dbReference>
<feature type="region of interest" description="Disordered" evidence="14">
    <location>
        <begin position="146"/>
        <end position="174"/>
    </location>
</feature>
<keyword evidence="10" id="KW-1278">Translocase</keyword>
<dbReference type="FunFam" id="3.40.1110.10:FF:000026">
    <property type="entry name" value="Cation-transporting ATPase"/>
    <property type="match status" value="1"/>
</dbReference>
<dbReference type="SUPFAM" id="SSF81660">
    <property type="entry name" value="Metal cation-transporting ATPase, ATP-binding domain N"/>
    <property type="match status" value="1"/>
</dbReference>
<dbReference type="SUPFAM" id="SSF56784">
    <property type="entry name" value="HAD-like"/>
    <property type="match status" value="1"/>
</dbReference>
<gene>
    <name evidence="17" type="ORF">TTEB3V08_LOCUS8674</name>
</gene>
<dbReference type="Pfam" id="PF13246">
    <property type="entry name" value="Cation_ATPase"/>
    <property type="match status" value="1"/>
</dbReference>
<keyword evidence="8" id="KW-0067">ATP-binding</keyword>
<feature type="region of interest" description="Disordered" evidence="14">
    <location>
        <begin position="100"/>
        <end position="127"/>
    </location>
</feature>
<dbReference type="InterPro" id="IPR001757">
    <property type="entry name" value="P_typ_ATPase"/>
</dbReference>
<evidence type="ECO:0000256" key="4">
    <source>
        <dbReference type="ARBA" id="ARBA00022692"/>
    </source>
</evidence>
<keyword evidence="4 15" id="KW-0812">Transmembrane</keyword>
<dbReference type="PANTHER" id="PTHR45630">
    <property type="entry name" value="CATION-TRANSPORTING ATPASE-RELATED"/>
    <property type="match status" value="1"/>
</dbReference>
<sequence>MCENYYYYTVAIIIMTVFGVSSSILQTRTNQKNLHDTIASAAMVNIYRGEDNYEEVPSTTLVPGDIIIIPSQGCEISCDAVLLNGNCIVNESMLTEDTSFQHEGRGFNEEESSHKDAEISPNALEDDEPFLGFEVNENPMLDIGERQDQGTASTESDMLTQRGPGRPKLMRTGRRGRPTKIYQPAANRADQNLALNNDPPYRECVPVTKTPIPCQAAVMFDSREDAPHTLFCGTKVIQTRTHGSTLVKAVVIRTGYMTAKGSLVRSILYPPPADFKFDQDSYKFIGVLAIIAAIGLIYTVIMKSEKGISPGDIAIKALDIITIVIPPALPAAMTVGKLYAQNRLKALNIFCMNSRVINVCGSLNCVCFDKTGTLTEDGLDMWGVIPIESRQFKSPLRDVSQLSLGPLLFGMVSCHSNTIIDNKVSGDPLDIKMFESTRWILEEPEFTDTSRYGIHVSSVVRPPQSSLAHNTEVPMEIGIIHQYQFSSTLQRMSVITRMLGTQEFTVFCKGSPEMIISLSLPHTVPPDVLSILENYTEKGYRVIALGMRTLDDLSFSNVGDIKREDVEKQLEFLGLVVLENRLKPETKDVISILRKADINVVMITGDNILTALSVARECGIIQSGEVIIDVSVVDDDSEKEPEVYFTHSGRFKPQYRPSHRSEARAHTACLLECATNPSVLMNTRGGSIVPL</sequence>
<dbReference type="Gene3D" id="1.20.1110.10">
    <property type="entry name" value="Calcium-transporting ATPase, transmembrane domain"/>
    <property type="match status" value="1"/>
</dbReference>
<feature type="compositionally biased region" description="Basic and acidic residues" evidence="14">
    <location>
        <begin position="100"/>
        <end position="118"/>
    </location>
</feature>
<dbReference type="SUPFAM" id="SSF81665">
    <property type="entry name" value="Calcium ATPase, transmembrane domain M"/>
    <property type="match status" value="1"/>
</dbReference>
<feature type="domain" description="P-type ATPase A" evidence="16">
    <location>
        <begin position="43"/>
        <end position="95"/>
    </location>
</feature>
<evidence type="ECO:0000259" key="16">
    <source>
        <dbReference type="Pfam" id="PF00122"/>
    </source>
</evidence>
<feature type="transmembrane region" description="Helical" evidence="15">
    <location>
        <begin position="6"/>
        <end position="25"/>
    </location>
</feature>
<evidence type="ECO:0000256" key="2">
    <source>
        <dbReference type="ARBA" id="ARBA00006000"/>
    </source>
</evidence>
<accession>A0A7R9NY92</accession>
<dbReference type="InterPro" id="IPR023298">
    <property type="entry name" value="ATPase_P-typ_TM_dom_sf"/>
</dbReference>
<dbReference type="InterPro" id="IPR059000">
    <property type="entry name" value="ATPase_P-type_domA"/>
</dbReference>
<proteinExistence type="inferred from homology"/>
<dbReference type="Pfam" id="PF00122">
    <property type="entry name" value="E1-E2_ATPase"/>
    <property type="match status" value="1"/>
</dbReference>
<dbReference type="Gene3D" id="3.40.50.1000">
    <property type="entry name" value="HAD superfamily/HAD-like"/>
    <property type="match status" value="2"/>
</dbReference>
<evidence type="ECO:0000256" key="11">
    <source>
        <dbReference type="ARBA" id="ARBA00022989"/>
    </source>
</evidence>
<comment type="similarity">
    <text evidence="2">Belongs to the cation transport ATPase (P-type) (TC 3.A.3) family. Type V subfamily.</text>
</comment>
<dbReference type="AlphaFoldDB" id="A0A7R9NY92"/>
<evidence type="ECO:0000256" key="1">
    <source>
        <dbReference type="ARBA" id="ARBA00004107"/>
    </source>
</evidence>
<dbReference type="GO" id="GO:0016887">
    <property type="term" value="F:ATP hydrolysis activity"/>
    <property type="evidence" value="ECO:0007669"/>
    <property type="project" value="InterPro"/>
</dbReference>
<dbReference type="PROSITE" id="PS00154">
    <property type="entry name" value="ATPASE_E1_E2"/>
    <property type="match status" value="1"/>
</dbReference>
<dbReference type="SUPFAM" id="SSF81653">
    <property type="entry name" value="Calcium ATPase, transduction domain A"/>
    <property type="match status" value="1"/>
</dbReference>